<keyword evidence="1" id="KW-0472">Membrane</keyword>
<dbReference type="STRING" id="237679.SAMN04488072_103220"/>
<feature type="transmembrane region" description="Helical" evidence="1">
    <location>
        <begin position="12"/>
        <end position="32"/>
    </location>
</feature>
<keyword evidence="1" id="KW-1133">Transmembrane helix</keyword>
<proteinExistence type="predicted"/>
<dbReference type="RefSeq" id="WP_090234766.1">
    <property type="nucleotide sequence ID" value="NZ_FOJW01000003.1"/>
</dbReference>
<protein>
    <recommendedName>
        <fullName evidence="4">YrhC-like protein</fullName>
    </recommendedName>
</protein>
<evidence type="ECO:0000313" key="2">
    <source>
        <dbReference type="EMBL" id="SFA91164.1"/>
    </source>
</evidence>
<dbReference type="Proteomes" id="UP000198642">
    <property type="component" value="Unassembled WGS sequence"/>
</dbReference>
<organism evidence="2 3">
    <name type="scientific">Lentibacillus halodurans</name>
    <dbReference type="NCBI Taxonomy" id="237679"/>
    <lineage>
        <taxon>Bacteria</taxon>
        <taxon>Bacillati</taxon>
        <taxon>Bacillota</taxon>
        <taxon>Bacilli</taxon>
        <taxon>Bacillales</taxon>
        <taxon>Bacillaceae</taxon>
        <taxon>Lentibacillus</taxon>
    </lineage>
</organism>
<evidence type="ECO:0000256" key="1">
    <source>
        <dbReference type="SAM" id="Phobius"/>
    </source>
</evidence>
<dbReference type="EMBL" id="FOJW01000003">
    <property type="protein sequence ID" value="SFA91164.1"/>
    <property type="molecule type" value="Genomic_DNA"/>
</dbReference>
<sequence length="69" mass="7911">MSKTEKRWKRFYLILMVFIYAIYVPVTAFEWLSGTGGFPLTAIVVGVGLPLARINHIRAIREKEEKDAV</sequence>
<reference evidence="2 3" key="1">
    <citation type="submission" date="2016-10" db="EMBL/GenBank/DDBJ databases">
        <authorList>
            <person name="de Groot N.N."/>
        </authorList>
    </citation>
    <scope>NUCLEOTIDE SEQUENCE [LARGE SCALE GENOMIC DNA]</scope>
    <source>
        <strain evidence="2 3">CGMCC 1.3702</strain>
    </source>
</reference>
<keyword evidence="3" id="KW-1185">Reference proteome</keyword>
<gene>
    <name evidence="2" type="ORF">SAMN04488072_103220</name>
</gene>
<keyword evidence="1" id="KW-0812">Transmembrane</keyword>
<name>A0A1I0WRK4_9BACI</name>
<accession>A0A1I0WRK4</accession>
<dbReference type="AlphaFoldDB" id="A0A1I0WRK4"/>
<evidence type="ECO:0008006" key="4">
    <source>
        <dbReference type="Google" id="ProtNLM"/>
    </source>
</evidence>
<evidence type="ECO:0000313" key="3">
    <source>
        <dbReference type="Proteomes" id="UP000198642"/>
    </source>
</evidence>
<feature type="transmembrane region" description="Helical" evidence="1">
    <location>
        <begin position="38"/>
        <end position="56"/>
    </location>
</feature>
<dbReference type="OrthoDB" id="2454561at2"/>